<evidence type="ECO:0000256" key="1">
    <source>
        <dbReference type="SAM" id="Coils"/>
    </source>
</evidence>
<evidence type="ECO:0000313" key="2">
    <source>
        <dbReference type="EMBL" id="MFE8700981.1"/>
    </source>
</evidence>
<organism evidence="2 3">
    <name type="scientific">Cytobacillus spartinae</name>
    <dbReference type="NCBI Taxonomy" id="3299023"/>
    <lineage>
        <taxon>Bacteria</taxon>
        <taxon>Bacillati</taxon>
        <taxon>Bacillota</taxon>
        <taxon>Bacilli</taxon>
        <taxon>Bacillales</taxon>
        <taxon>Bacillaceae</taxon>
        <taxon>Cytobacillus</taxon>
    </lineage>
</organism>
<dbReference type="Pfam" id="PF06319">
    <property type="entry name" value="MmcB-like"/>
    <property type="match status" value="1"/>
</dbReference>
<protein>
    <submittedName>
        <fullName evidence="2">MmcB family DNA repair protein</fullName>
    </submittedName>
</protein>
<dbReference type="InterPro" id="IPR009394">
    <property type="entry name" value="MmcB-like"/>
</dbReference>
<dbReference type="RefSeq" id="WP_389360696.1">
    <property type="nucleotide sequence ID" value="NZ_JBIACK010000004.1"/>
</dbReference>
<gene>
    <name evidence="2" type="ORF">ACFYKX_10165</name>
</gene>
<feature type="coiled-coil region" evidence="1">
    <location>
        <begin position="299"/>
        <end position="333"/>
    </location>
</feature>
<keyword evidence="3" id="KW-1185">Reference proteome</keyword>
<dbReference type="EMBL" id="JBIACK010000004">
    <property type="protein sequence ID" value="MFE8700981.1"/>
    <property type="molecule type" value="Genomic_DNA"/>
</dbReference>
<accession>A0ABW6K9X1</accession>
<comment type="caution">
    <text evidence="2">The sequence shown here is derived from an EMBL/GenBank/DDBJ whole genome shotgun (WGS) entry which is preliminary data.</text>
</comment>
<reference evidence="2 3" key="1">
    <citation type="submission" date="2024-08" db="EMBL/GenBank/DDBJ databases">
        <title>Two novel Cytobacillus novel species.</title>
        <authorList>
            <person name="Liu G."/>
        </authorList>
    </citation>
    <scope>NUCLEOTIDE SEQUENCE [LARGE SCALE GENOMIC DNA]</scope>
    <source>
        <strain evidence="2 3">FJAT-54145</strain>
    </source>
</reference>
<evidence type="ECO:0000313" key="3">
    <source>
        <dbReference type="Proteomes" id="UP001601059"/>
    </source>
</evidence>
<keyword evidence="1" id="KW-0175">Coiled coil</keyword>
<sequence>MPRITGTDEVSLQAMEDLKNGLRVKELPERYDLSLDQAKRLSRYARLLEEGKGFLSPRALCGLQELGMHALVLHPLFERRDGFALEDILTNLPPEIKRRDVALLLEAVEEKRNRILVFQEKVHTRFENLKKNEEMVQKTEHLLKEQRKDMRKQVKALKGYEPEVQDFLLQHLGTTPNGTLCLAKRLDYRWQKRLIEKRVLEWIGPPKDGFESYFPTGKKIFSGKWEWEHQASPEEKENSYVFRVNDLNSLAEDLPRRWKRGWDTAWNYEKEQKREDNPYVEVYVPEDPTYDNPRITPLASDIKEKERELQEEKRRIQVEMTSLESELNALKNTPALTYLEQVTVRNTFSQKDQASHAFLQQQAMRYLLHEGYVVMEEVTLPNGRRVDVAGINEEGEIVFIEVKHTKVDFDRDQKWEGYLPYCDTFYFFLRDGEGVRWSNERRTHIEKKGEAGLLLFTGNRVEKQADCLLQGGEKKEPSFLFSLAKGLSKKWVFGF</sequence>
<dbReference type="Proteomes" id="UP001601059">
    <property type="component" value="Unassembled WGS sequence"/>
</dbReference>
<proteinExistence type="predicted"/>
<name>A0ABW6K9X1_9BACI</name>